<comment type="caution">
    <text evidence="1">The sequence shown here is derived from an EMBL/GenBank/DDBJ whole genome shotgun (WGS) entry which is preliminary data.</text>
</comment>
<name>A0A3R9I979_STRMT</name>
<accession>A0A3R9I979</accession>
<evidence type="ECO:0000313" key="2">
    <source>
        <dbReference type="Proteomes" id="UP000277742"/>
    </source>
</evidence>
<dbReference type="Proteomes" id="UP000277742">
    <property type="component" value="Unassembled WGS sequence"/>
</dbReference>
<proteinExistence type="predicted"/>
<sequence>MVLETVRLSTGEEEVESLTDIVSKINETNKTIESQTASLLEMLGQLHGTTPEADSVLKQFLADCKG</sequence>
<dbReference type="EMBL" id="RJNR01000003">
    <property type="protein sequence ID" value="RSI84061.1"/>
    <property type="molecule type" value="Genomic_DNA"/>
</dbReference>
<dbReference type="AlphaFoldDB" id="A0A3R9I979"/>
<evidence type="ECO:0008006" key="3">
    <source>
        <dbReference type="Google" id="ProtNLM"/>
    </source>
</evidence>
<gene>
    <name evidence="1" type="ORF">D8855_03810</name>
</gene>
<protein>
    <recommendedName>
        <fullName evidence="3">Methyl-accepting chemotaxis protein</fullName>
    </recommendedName>
</protein>
<reference evidence="1 2" key="1">
    <citation type="submission" date="2018-11" db="EMBL/GenBank/DDBJ databases">
        <title>Species Designations Belie Phenotypic and Genotypic Heterogeneity in Oral Streptococci.</title>
        <authorList>
            <person name="Velsko I."/>
        </authorList>
    </citation>
    <scope>NUCLEOTIDE SEQUENCE [LARGE SCALE GENOMIC DNA]</scope>
    <source>
        <strain evidence="1 2">BCA12</strain>
    </source>
</reference>
<organism evidence="1 2">
    <name type="scientific">Streptococcus mitis</name>
    <dbReference type="NCBI Taxonomy" id="28037"/>
    <lineage>
        <taxon>Bacteria</taxon>
        <taxon>Bacillati</taxon>
        <taxon>Bacillota</taxon>
        <taxon>Bacilli</taxon>
        <taxon>Lactobacillales</taxon>
        <taxon>Streptococcaceae</taxon>
        <taxon>Streptococcus</taxon>
        <taxon>Streptococcus mitis group</taxon>
    </lineage>
</organism>
<evidence type="ECO:0000313" key="1">
    <source>
        <dbReference type="EMBL" id="RSI84061.1"/>
    </source>
</evidence>